<reference evidence="1 2" key="1">
    <citation type="submission" date="2015-10" db="EMBL/GenBank/DDBJ databases">
        <title>Genome analyses suggest a sexual origin of heterokaryosis in a supposedly ancient asexual fungus.</title>
        <authorList>
            <person name="Ropars J."/>
            <person name="Sedzielewska K."/>
            <person name="Noel J."/>
            <person name="Charron P."/>
            <person name="Farinelli L."/>
            <person name="Marton T."/>
            <person name="Kruger M."/>
            <person name="Pelin A."/>
            <person name="Brachmann A."/>
            <person name="Corradi N."/>
        </authorList>
    </citation>
    <scope>NUCLEOTIDE SEQUENCE [LARGE SCALE GENOMIC DNA]</scope>
    <source>
        <strain evidence="1 2">A4</strain>
    </source>
</reference>
<accession>A0A2I1G4P4</accession>
<protein>
    <submittedName>
        <fullName evidence="1">Uncharacterized protein</fullName>
    </submittedName>
</protein>
<evidence type="ECO:0000313" key="1">
    <source>
        <dbReference type="EMBL" id="PKY41590.1"/>
    </source>
</evidence>
<name>A0A2I1G4P4_9GLOM</name>
<keyword evidence="2" id="KW-1185">Reference proteome</keyword>
<dbReference type="Proteomes" id="UP000234323">
    <property type="component" value="Unassembled WGS sequence"/>
</dbReference>
<dbReference type="EMBL" id="LLXI01000156">
    <property type="protein sequence ID" value="PKY41590.1"/>
    <property type="molecule type" value="Genomic_DNA"/>
</dbReference>
<dbReference type="AlphaFoldDB" id="A0A2I1G4P4"/>
<sequence>MAIKMKRLHNFQLQLLLIFYNTLNLHMKFMINLSREYQFNLPTPYSIFSLFFSLEQIKTIIKNTNTYACIKNGGGGRK</sequence>
<comment type="caution">
    <text evidence="1">The sequence shown here is derived from an EMBL/GenBank/DDBJ whole genome shotgun (WGS) entry which is preliminary data.</text>
</comment>
<evidence type="ECO:0000313" key="2">
    <source>
        <dbReference type="Proteomes" id="UP000234323"/>
    </source>
</evidence>
<gene>
    <name evidence="1" type="ORF">RhiirA4_539719</name>
</gene>
<organism evidence="1 2">
    <name type="scientific">Rhizophagus irregularis</name>
    <dbReference type="NCBI Taxonomy" id="588596"/>
    <lineage>
        <taxon>Eukaryota</taxon>
        <taxon>Fungi</taxon>
        <taxon>Fungi incertae sedis</taxon>
        <taxon>Mucoromycota</taxon>
        <taxon>Glomeromycotina</taxon>
        <taxon>Glomeromycetes</taxon>
        <taxon>Glomerales</taxon>
        <taxon>Glomeraceae</taxon>
        <taxon>Rhizophagus</taxon>
    </lineage>
</organism>
<proteinExistence type="predicted"/>